<accession>A0A8J6TK95</accession>
<dbReference type="AlphaFoldDB" id="A0A8J6TK95"/>
<evidence type="ECO:0000313" key="2">
    <source>
        <dbReference type="Proteomes" id="UP000603434"/>
    </source>
</evidence>
<organism evidence="1 2">
    <name type="scientific">Candidatus Desulfatibia profunda</name>
    <dbReference type="NCBI Taxonomy" id="2841695"/>
    <lineage>
        <taxon>Bacteria</taxon>
        <taxon>Pseudomonadati</taxon>
        <taxon>Thermodesulfobacteriota</taxon>
        <taxon>Desulfobacteria</taxon>
        <taxon>Desulfobacterales</taxon>
        <taxon>Desulfobacterales incertae sedis</taxon>
        <taxon>Candidatus Desulfatibia</taxon>
    </lineage>
</organism>
<comment type="caution">
    <text evidence="1">The sequence shown here is derived from an EMBL/GenBank/DDBJ whole genome shotgun (WGS) entry which is preliminary data.</text>
</comment>
<proteinExistence type="predicted"/>
<gene>
    <name evidence="1" type="ORF">H8E23_01480</name>
</gene>
<name>A0A8J6TK95_9BACT</name>
<dbReference type="Proteomes" id="UP000603434">
    <property type="component" value="Unassembled WGS sequence"/>
</dbReference>
<evidence type="ECO:0000313" key="1">
    <source>
        <dbReference type="EMBL" id="MBC8360054.1"/>
    </source>
</evidence>
<protein>
    <submittedName>
        <fullName evidence="1">Uncharacterized protein</fullName>
    </submittedName>
</protein>
<dbReference type="EMBL" id="JACNJH010000060">
    <property type="protein sequence ID" value="MBC8360054.1"/>
    <property type="molecule type" value="Genomic_DNA"/>
</dbReference>
<reference evidence="1 2" key="1">
    <citation type="submission" date="2020-08" db="EMBL/GenBank/DDBJ databases">
        <title>Bridging the membrane lipid divide: bacteria of the FCB group superphylum have the potential to synthesize archaeal ether lipids.</title>
        <authorList>
            <person name="Villanueva L."/>
            <person name="Von Meijenfeldt F.A.B."/>
            <person name="Westbye A.B."/>
            <person name="Yadav S."/>
            <person name="Hopmans E.C."/>
            <person name="Dutilh B.E."/>
            <person name="Sinninghe Damste J.S."/>
        </authorList>
    </citation>
    <scope>NUCLEOTIDE SEQUENCE [LARGE SCALE GENOMIC DNA]</scope>
    <source>
        <strain evidence="1">NIOZ-UU30</strain>
    </source>
</reference>
<sequence length="203" mass="23206">MKWHTLNYRNLSDEGFAVYQTDAVKLLFTLRGCCMIDVFDLEICRPIGYLDFDLHRDAILAHAFGSPLIGLPFTSQLRRKFGKLIFPFNDLRSGHDVGFFVKKPYRNKGEKGVWNLDEILMAIALETAREHGLVVFTIKPTGDRARYYRRKFGAETWPTTATDLILSIKLDTIRKNFKHIEIVETAGKTLFFKVQGAQTVTGA</sequence>